<evidence type="ECO:0000256" key="9">
    <source>
        <dbReference type="ARBA" id="ARBA00022777"/>
    </source>
</evidence>
<keyword evidence="12 20" id="KW-0472">Membrane</keyword>
<evidence type="ECO:0000256" key="10">
    <source>
        <dbReference type="ARBA" id="ARBA00022840"/>
    </source>
</evidence>
<sequence length="1508" mass="170354">MITTKSSVMSVLNVKASSTRPIGSAAAARPRSNGFVYHHIRLFLLSVTSMVIISCSVPVLGGYSTPKTCKSVEITGFRRNDSLPRHLRECQVMEGHLRLQLIEEEEEDFEDEEEIIEFLSFPNLVQVTEYVVIYRISPLRSLERILPQLSVIRGHELFHGYALVVIGNTYLERLGLDNVTDILNGSVRIEKNWILCPGLDNRWENITLKSREAKNVIQNNYIYCIYDPCETDNSCPTEVRPNNKVCSTVGGGCYQGPQCHPECAGGCLRPNDPSACVACRNYMLRNNTCVASCDYDQSYYISENKYLCTENATCRRDPDGAKDGSSGSVCNRCKDNNCVPNSCKGTTITSDDLGRRLRGCEYVDGSLIINIAGGWNVTQQLEENLKNIRNVTGYIRVSGSNTLFSLNFLKNLEVIEGKEKKDNLYVLYIMENEHLQELWEGAKKLTVGNNGTFFFLYNPSLCRQLIYDLADRSGVARETLYVSNSTNGQTLPCYDSEMKAEVHPNREVGTVNVTWKHIYKGNDHRMVIGYYVFYREAPENVTLFGNRDACNDEILWNRHFWEYEKHEGESRTRTEALQGLKPYTRYAVYVMAYYTDQEKTGSRSRILYVETLPTNPSPVWGITRKHRTAYDLTLEWRSPSRINGNFIHYRITYKKAKEVTHQPELTCNSPSSKARMPSEPHQPPPAPAGKANATSSSSAKTQNAVEADMKCCACQDQNQLYSASIKNDRQFKIAFEDYLDNVLYAKIENDTKPPPNATTTRSPTQKKASPTFGPITTVPPTTEASTQSVLVVTESESIVDTAAEKDLHDDDNWEDGVIFTKDNFYTLTGLCYFTGYEISISACNIDQDQNLLCSIPSLYTDKTMADPQVDAITNFEIMLEGDEERWRRTRRRRERQHAEAVAAEAAAATLDGGGRWGEGEEVAKPESHRTIGKCHANNYNLSLPARVPVTNTSYSSLYGKNLILSWTPPTNPNGKPRYYIIDVVDTDAGERKDFRPRCISEEEASKNGYTYRLNDLTPGSYNISIQLRSEGGDGPFTTEMIRIGDPYLVWIIVGPLVGGVMVGVCIMKFHLWYRKRRLGAVLEERCVVTINRQYGELLGCARCQINDKYIIDPKDLEIALDKKLGEGYFGVVYQGVLKEPSGNAKKVAIKDLNKPDKLNEAKCALEEVHHMQDINSHFIVPLVGVMATKPSIYIVMELMERGDLRTFLLSEEGCTIKPQKMIEMAIEAADGMAYLAAKKLVHRDLAARNCMLDSKLTLKIGDFGLTRYLANDYYKKRGEAVLPVRWLAPEALELGRYTSRSDVWSYGVLLWEIYTRGLQPYQGYKNQQVHEKVIAGTLRLEQPAPCPDFMYAIMNQCWRREPKERPTFIQLIRILLPRAVPEYLEFLERVSFFHKSNGCDSESTEDNDEGFIASGSLDPSLEEEGEEDDEENEDDIEGDHSFSSSIPHSLHNTEDDQVCLTPDEHYNKRMSCGSLSCINGNPKGVGIRLTPTKDTSYQLLYHKPTSFA</sequence>
<keyword evidence="11 20" id="KW-1133">Transmembrane helix</keyword>
<dbReference type="PANTHER" id="PTHR24416">
    <property type="entry name" value="TYROSINE-PROTEIN KINASE RECEPTOR"/>
    <property type="match status" value="1"/>
</dbReference>
<dbReference type="SMR" id="A0A0F6YSL5"/>
<feature type="compositionally biased region" description="Polar residues" evidence="19">
    <location>
        <begin position="663"/>
        <end position="672"/>
    </location>
</feature>
<dbReference type="InterPro" id="IPR000494">
    <property type="entry name" value="Rcpt_L-dom"/>
</dbReference>
<feature type="compositionally biased region" description="Low complexity" evidence="19">
    <location>
        <begin position="690"/>
        <end position="701"/>
    </location>
</feature>
<evidence type="ECO:0000256" key="20">
    <source>
        <dbReference type="SAM" id="Phobius"/>
    </source>
</evidence>
<evidence type="ECO:0000259" key="21">
    <source>
        <dbReference type="PROSITE" id="PS50011"/>
    </source>
</evidence>
<feature type="binding site" evidence="18">
    <location>
        <position position="1150"/>
    </location>
    <ligand>
        <name>ATP</name>
        <dbReference type="ChEBI" id="CHEBI:30616"/>
    </ligand>
</feature>
<comment type="catalytic activity">
    <reaction evidence="17">
        <text>L-tyrosyl-[protein] + ATP = O-phospho-L-tyrosyl-[protein] + ADP + H(+)</text>
        <dbReference type="Rhea" id="RHEA:10596"/>
        <dbReference type="Rhea" id="RHEA-COMP:10136"/>
        <dbReference type="Rhea" id="RHEA-COMP:20101"/>
        <dbReference type="ChEBI" id="CHEBI:15378"/>
        <dbReference type="ChEBI" id="CHEBI:30616"/>
        <dbReference type="ChEBI" id="CHEBI:46858"/>
        <dbReference type="ChEBI" id="CHEBI:61978"/>
        <dbReference type="ChEBI" id="CHEBI:456216"/>
        <dbReference type="EC" id="2.7.10.1"/>
    </reaction>
</comment>
<dbReference type="EMBL" id="KP064092">
    <property type="protein sequence ID" value="AKF17681.1"/>
    <property type="molecule type" value="mRNA"/>
</dbReference>
<dbReference type="Gene3D" id="3.80.20.20">
    <property type="entry name" value="Receptor L-domain"/>
    <property type="match status" value="2"/>
</dbReference>
<evidence type="ECO:0000256" key="2">
    <source>
        <dbReference type="ARBA" id="ARBA00011902"/>
    </source>
</evidence>
<dbReference type="SUPFAM" id="SSF49265">
    <property type="entry name" value="Fibronectin type III"/>
    <property type="match status" value="2"/>
</dbReference>
<dbReference type="SUPFAM" id="SSF57184">
    <property type="entry name" value="Growth factor receptor domain"/>
    <property type="match status" value="1"/>
</dbReference>
<dbReference type="PROSITE" id="PS50011">
    <property type="entry name" value="PROTEIN_KINASE_DOM"/>
    <property type="match status" value="1"/>
</dbReference>
<protein>
    <recommendedName>
        <fullName evidence="2">receptor protein-tyrosine kinase</fullName>
        <ecNumber evidence="2">2.7.10.1</ecNumber>
    </recommendedName>
</protein>
<keyword evidence="5 20" id="KW-0812">Transmembrane</keyword>
<feature type="region of interest" description="Disordered" evidence="19">
    <location>
        <begin position="1398"/>
        <end position="1454"/>
    </location>
</feature>
<dbReference type="EC" id="2.7.10.1" evidence="2"/>
<evidence type="ECO:0000313" key="23">
    <source>
        <dbReference type="EMBL" id="AKF17681.1"/>
    </source>
</evidence>
<dbReference type="FunFam" id="1.10.510.10:FF:000554">
    <property type="entry name" value="Predicted protein"/>
    <property type="match status" value="1"/>
</dbReference>
<dbReference type="CDD" id="cd00063">
    <property type="entry name" value="FN3"/>
    <property type="match status" value="3"/>
</dbReference>
<dbReference type="Gene3D" id="2.60.40.10">
    <property type="entry name" value="Immunoglobulins"/>
    <property type="match status" value="4"/>
</dbReference>
<keyword evidence="3" id="KW-0808">Transferase</keyword>
<evidence type="ECO:0000256" key="7">
    <source>
        <dbReference type="ARBA" id="ARBA00022737"/>
    </source>
</evidence>
<dbReference type="SMART" id="SM00261">
    <property type="entry name" value="FU"/>
    <property type="match status" value="1"/>
</dbReference>
<dbReference type="Gene3D" id="1.10.510.10">
    <property type="entry name" value="Transferase(Phosphotransferase) domain 1"/>
    <property type="match status" value="1"/>
</dbReference>
<proteinExistence type="evidence at transcript level"/>
<keyword evidence="15" id="KW-0325">Glycoprotein</keyword>
<evidence type="ECO:0000256" key="5">
    <source>
        <dbReference type="ARBA" id="ARBA00022692"/>
    </source>
</evidence>
<evidence type="ECO:0000259" key="22">
    <source>
        <dbReference type="PROSITE" id="PS50853"/>
    </source>
</evidence>
<dbReference type="InterPro" id="IPR008266">
    <property type="entry name" value="Tyr_kinase_AS"/>
</dbReference>
<dbReference type="GO" id="GO:0004714">
    <property type="term" value="F:transmembrane receptor protein tyrosine kinase activity"/>
    <property type="evidence" value="ECO:0007669"/>
    <property type="project" value="UniProtKB-EC"/>
</dbReference>
<evidence type="ECO:0000256" key="19">
    <source>
        <dbReference type="SAM" id="MobiDB-lite"/>
    </source>
</evidence>
<dbReference type="GO" id="GO:0005524">
    <property type="term" value="F:ATP binding"/>
    <property type="evidence" value="ECO:0007669"/>
    <property type="project" value="UniProtKB-UniRule"/>
</dbReference>
<evidence type="ECO:0000256" key="3">
    <source>
        <dbReference type="ARBA" id="ARBA00022679"/>
    </source>
</evidence>
<organism evidence="23">
    <name type="scientific">Macrobrachium rosenbergii</name>
    <name type="common">Giant fresh water prawn</name>
    <dbReference type="NCBI Taxonomy" id="79674"/>
    <lineage>
        <taxon>Eukaryota</taxon>
        <taxon>Metazoa</taxon>
        <taxon>Ecdysozoa</taxon>
        <taxon>Arthropoda</taxon>
        <taxon>Crustacea</taxon>
        <taxon>Multicrustacea</taxon>
        <taxon>Malacostraca</taxon>
        <taxon>Eumalacostraca</taxon>
        <taxon>Eucarida</taxon>
        <taxon>Decapoda</taxon>
        <taxon>Pleocyemata</taxon>
        <taxon>Caridea</taxon>
        <taxon>Palaemonoidea</taxon>
        <taxon>Palaemonidae</taxon>
        <taxon>Macrobrachium</taxon>
    </lineage>
</organism>
<feature type="transmembrane region" description="Helical" evidence="20">
    <location>
        <begin position="1047"/>
        <end position="1067"/>
    </location>
</feature>
<keyword evidence="14 23" id="KW-0675">Receptor</keyword>
<feature type="compositionally biased region" description="Acidic residues" evidence="19">
    <location>
        <begin position="1420"/>
        <end position="1437"/>
    </location>
</feature>
<dbReference type="PROSITE" id="PS00109">
    <property type="entry name" value="PROTEIN_KINASE_TYR"/>
    <property type="match status" value="1"/>
</dbReference>
<evidence type="ECO:0000256" key="13">
    <source>
        <dbReference type="ARBA" id="ARBA00023137"/>
    </source>
</evidence>
<evidence type="ECO:0000256" key="6">
    <source>
        <dbReference type="ARBA" id="ARBA00022729"/>
    </source>
</evidence>
<keyword evidence="8 18" id="KW-0547">Nucleotide-binding</keyword>
<evidence type="ECO:0000256" key="4">
    <source>
        <dbReference type="ARBA" id="ARBA00022685"/>
    </source>
</evidence>
<feature type="domain" description="Fibronectin type-III" evidence="22">
    <location>
        <begin position="948"/>
        <end position="1047"/>
    </location>
</feature>
<evidence type="ECO:0000256" key="16">
    <source>
        <dbReference type="ARBA" id="ARBA00023211"/>
    </source>
</evidence>
<dbReference type="InterPro" id="IPR050122">
    <property type="entry name" value="RTK"/>
</dbReference>
<name>A0A0F6YSL5_MACRS</name>
<dbReference type="CDD" id="cd00192">
    <property type="entry name" value="PTKc"/>
    <property type="match status" value="1"/>
</dbReference>
<reference evidence="23" key="1">
    <citation type="submission" date="2014-10" db="EMBL/GenBank/DDBJ databases">
        <title>In search of a receptor for the insulin-like androgenic hormone in crustaceans.</title>
        <authorList>
            <person name="Sharabi O."/>
            <person name="Manor R."/>
            <person name="Aflalo E.D."/>
            <person name="Weil S."/>
            <person name="Lezer Y."/>
            <person name="Sagi A."/>
        </authorList>
    </citation>
    <scope>NUCLEOTIDE SEQUENCE</scope>
</reference>
<feature type="region of interest" description="Disordered" evidence="19">
    <location>
        <begin position="660"/>
        <end position="701"/>
    </location>
</feature>
<keyword evidence="13" id="KW-0829">Tyrosine-protein kinase</keyword>
<dbReference type="GO" id="GO:0005886">
    <property type="term" value="C:plasma membrane"/>
    <property type="evidence" value="ECO:0007669"/>
    <property type="project" value="TreeGrafter"/>
</dbReference>
<dbReference type="Pfam" id="PF07714">
    <property type="entry name" value="PK_Tyr_Ser-Thr"/>
    <property type="match status" value="1"/>
</dbReference>
<dbReference type="PROSITE" id="PS50853">
    <property type="entry name" value="FN3"/>
    <property type="match status" value="1"/>
</dbReference>
<dbReference type="InterPro" id="IPR017441">
    <property type="entry name" value="Protein_kinase_ATP_BS"/>
</dbReference>
<evidence type="ECO:0000256" key="15">
    <source>
        <dbReference type="ARBA" id="ARBA00023180"/>
    </source>
</evidence>
<dbReference type="PROSITE" id="PS00107">
    <property type="entry name" value="PROTEIN_KINASE_ATP"/>
    <property type="match status" value="1"/>
</dbReference>
<dbReference type="InterPro" id="IPR006212">
    <property type="entry name" value="Furin_repeat"/>
</dbReference>
<dbReference type="InterPro" id="IPR036116">
    <property type="entry name" value="FN3_sf"/>
</dbReference>
<dbReference type="SMART" id="SM00219">
    <property type="entry name" value="TyrKc"/>
    <property type="match status" value="1"/>
</dbReference>
<evidence type="ECO:0000256" key="8">
    <source>
        <dbReference type="ARBA" id="ARBA00022741"/>
    </source>
</evidence>
<feature type="region of interest" description="Disordered" evidence="19">
    <location>
        <begin position="748"/>
        <end position="787"/>
    </location>
</feature>
<dbReference type="SMART" id="SM00060">
    <property type="entry name" value="FN3"/>
    <property type="match status" value="3"/>
</dbReference>
<dbReference type="InterPro" id="IPR003961">
    <property type="entry name" value="FN3_dom"/>
</dbReference>
<feature type="domain" description="Protein kinase" evidence="21">
    <location>
        <begin position="1118"/>
        <end position="1387"/>
    </location>
</feature>
<dbReference type="InterPro" id="IPR020635">
    <property type="entry name" value="Tyr_kinase_cat_dom"/>
</dbReference>
<evidence type="ECO:0000256" key="18">
    <source>
        <dbReference type="PROSITE-ProRule" id="PRU10141"/>
    </source>
</evidence>
<dbReference type="Pfam" id="PF01030">
    <property type="entry name" value="Recep_L_domain"/>
    <property type="match status" value="2"/>
</dbReference>
<keyword evidence="4" id="KW-0165">Cleavage on pair of basic residues</keyword>
<keyword evidence="16" id="KW-0464">Manganese</keyword>
<dbReference type="PRINTS" id="PR00109">
    <property type="entry name" value="TYRKINASE"/>
</dbReference>
<dbReference type="InterPro" id="IPR011009">
    <property type="entry name" value="Kinase-like_dom_sf"/>
</dbReference>
<keyword evidence="10 18" id="KW-0067">ATP-binding</keyword>
<dbReference type="GO" id="GO:0007169">
    <property type="term" value="P:cell surface receptor protein tyrosine kinase signaling pathway"/>
    <property type="evidence" value="ECO:0007669"/>
    <property type="project" value="TreeGrafter"/>
</dbReference>
<feature type="compositionally biased region" description="Polar residues" evidence="19">
    <location>
        <begin position="757"/>
        <end position="768"/>
    </location>
</feature>
<dbReference type="InterPro" id="IPR000719">
    <property type="entry name" value="Prot_kinase_dom"/>
</dbReference>
<dbReference type="SUPFAM" id="SSF56112">
    <property type="entry name" value="Protein kinase-like (PK-like)"/>
    <property type="match status" value="1"/>
</dbReference>
<feature type="compositionally biased region" description="Polar residues" evidence="19">
    <location>
        <begin position="778"/>
        <end position="787"/>
    </location>
</feature>
<evidence type="ECO:0000256" key="12">
    <source>
        <dbReference type="ARBA" id="ARBA00023136"/>
    </source>
</evidence>
<dbReference type="CDD" id="cd00064">
    <property type="entry name" value="FU"/>
    <property type="match status" value="1"/>
</dbReference>
<keyword evidence="9" id="KW-0418">Kinase</keyword>
<accession>A0A0F6YSL5</accession>
<dbReference type="InterPro" id="IPR013783">
    <property type="entry name" value="Ig-like_fold"/>
</dbReference>
<feature type="transmembrane region" description="Helical" evidence="20">
    <location>
        <begin position="42"/>
        <end position="63"/>
    </location>
</feature>
<dbReference type="PANTHER" id="PTHR24416:SF525">
    <property type="entry name" value="INSULIN-LIKE RECEPTOR"/>
    <property type="match status" value="1"/>
</dbReference>
<dbReference type="InterPro" id="IPR009030">
    <property type="entry name" value="Growth_fac_rcpt_cys_sf"/>
</dbReference>
<dbReference type="Pfam" id="PF00041">
    <property type="entry name" value="fn3"/>
    <property type="match status" value="1"/>
</dbReference>
<dbReference type="InterPro" id="IPR036941">
    <property type="entry name" value="Rcpt_L-dom_sf"/>
</dbReference>
<comment type="subcellular location">
    <subcellularLocation>
        <location evidence="1">Membrane</location>
        <topology evidence="1">Single-pass type I membrane protein</topology>
    </subcellularLocation>
</comment>
<keyword evidence="7" id="KW-0677">Repeat</keyword>
<evidence type="ECO:0000256" key="14">
    <source>
        <dbReference type="ARBA" id="ARBA00023170"/>
    </source>
</evidence>
<dbReference type="GO" id="GO:0043235">
    <property type="term" value="C:receptor complex"/>
    <property type="evidence" value="ECO:0007669"/>
    <property type="project" value="TreeGrafter"/>
</dbReference>
<dbReference type="SUPFAM" id="SSF52058">
    <property type="entry name" value="L domain-like"/>
    <property type="match status" value="2"/>
</dbReference>
<keyword evidence="6" id="KW-0732">Signal</keyword>
<evidence type="ECO:0000256" key="1">
    <source>
        <dbReference type="ARBA" id="ARBA00004479"/>
    </source>
</evidence>
<evidence type="ECO:0000256" key="17">
    <source>
        <dbReference type="ARBA" id="ARBA00051243"/>
    </source>
</evidence>
<dbReference type="InterPro" id="IPR001245">
    <property type="entry name" value="Ser-Thr/Tyr_kinase_cat_dom"/>
</dbReference>
<evidence type="ECO:0000256" key="11">
    <source>
        <dbReference type="ARBA" id="ARBA00022989"/>
    </source>
</evidence>